<dbReference type="EMBL" id="CADCWA010000004">
    <property type="protein sequence ID" value="CAA9495019.1"/>
    <property type="molecule type" value="Genomic_DNA"/>
</dbReference>
<evidence type="ECO:0000313" key="1">
    <source>
        <dbReference type="EMBL" id="CAA9495019.1"/>
    </source>
</evidence>
<organism evidence="1">
    <name type="scientific">uncultured Sphingomonas sp</name>
    <dbReference type="NCBI Taxonomy" id="158754"/>
    <lineage>
        <taxon>Bacteria</taxon>
        <taxon>Pseudomonadati</taxon>
        <taxon>Pseudomonadota</taxon>
        <taxon>Alphaproteobacteria</taxon>
        <taxon>Sphingomonadales</taxon>
        <taxon>Sphingomonadaceae</taxon>
        <taxon>Sphingomonas</taxon>
        <taxon>environmental samples</taxon>
    </lineage>
</organism>
<gene>
    <name evidence="1" type="ORF">AVDCRST_MAG31-53</name>
</gene>
<name>A0A6J4SBU3_9SPHN</name>
<accession>A0A6J4SBU3</accession>
<proteinExistence type="predicted"/>
<dbReference type="AlphaFoldDB" id="A0A6J4SBU3"/>
<sequence length="44" mass="4942">MQVVAGVRASIHFIRRGSNRRPGGWLPQSGRLMIIEQERPQNAA</sequence>
<protein>
    <submittedName>
        <fullName evidence="1">Uncharacterized protein</fullName>
    </submittedName>
</protein>
<reference evidence="1" key="1">
    <citation type="submission" date="2020-02" db="EMBL/GenBank/DDBJ databases">
        <authorList>
            <person name="Meier V. D."/>
        </authorList>
    </citation>
    <scope>NUCLEOTIDE SEQUENCE</scope>
    <source>
        <strain evidence="1">AVDCRST_MAG31</strain>
    </source>
</reference>